<feature type="transmembrane region" description="Helical" evidence="1">
    <location>
        <begin position="12"/>
        <end position="34"/>
    </location>
</feature>
<evidence type="ECO:0000313" key="2">
    <source>
        <dbReference type="EMBL" id="SBT01693.1"/>
    </source>
</evidence>
<name>A0A1A8XAM2_PLAOA</name>
<sequence length="87" mass="9735">MDLQQVSGSTSIAITSVSSVLGITLLLFMLYEFIPIGSLSNNLREKISTWNINATQYDQHLLYNPVLGNTNSNNNRYNIGYYSLIDS</sequence>
<keyword evidence="1" id="KW-1133">Transmembrane helix</keyword>
<keyword evidence="1" id="KW-0472">Membrane</keyword>
<dbReference type="AlphaFoldDB" id="A0A1A8XAM2"/>
<gene>
    <name evidence="2" type="ORF">POVCU1_068810</name>
</gene>
<protein>
    <submittedName>
        <fullName evidence="2">Unspecified product</fullName>
    </submittedName>
</protein>
<proteinExistence type="predicted"/>
<evidence type="ECO:0000313" key="3">
    <source>
        <dbReference type="Proteomes" id="UP000078546"/>
    </source>
</evidence>
<keyword evidence="1" id="KW-0812">Transmembrane</keyword>
<dbReference type="Proteomes" id="UP000078546">
    <property type="component" value="Unassembled WGS sequence"/>
</dbReference>
<organism evidence="2 3">
    <name type="scientific">Plasmodium ovale curtisi</name>
    <dbReference type="NCBI Taxonomy" id="864141"/>
    <lineage>
        <taxon>Eukaryota</taxon>
        <taxon>Sar</taxon>
        <taxon>Alveolata</taxon>
        <taxon>Apicomplexa</taxon>
        <taxon>Aconoidasida</taxon>
        <taxon>Haemosporida</taxon>
        <taxon>Plasmodiidae</taxon>
        <taxon>Plasmodium</taxon>
        <taxon>Plasmodium (Plasmodium)</taxon>
    </lineage>
</organism>
<dbReference type="EMBL" id="FLQV01002659">
    <property type="protein sequence ID" value="SBT01693.1"/>
    <property type="molecule type" value="Genomic_DNA"/>
</dbReference>
<reference evidence="3" key="1">
    <citation type="submission" date="2016-05" db="EMBL/GenBank/DDBJ databases">
        <authorList>
            <person name="Naeem Raeece"/>
        </authorList>
    </citation>
    <scope>NUCLEOTIDE SEQUENCE [LARGE SCALE GENOMIC DNA]</scope>
</reference>
<evidence type="ECO:0000256" key="1">
    <source>
        <dbReference type="SAM" id="Phobius"/>
    </source>
</evidence>
<accession>A0A1A8XAM2</accession>